<keyword evidence="8" id="KW-1185">Reference proteome</keyword>
<dbReference type="Gene3D" id="1.10.10.10">
    <property type="entry name" value="Winged helix-like DNA-binding domain superfamily/Winged helix DNA-binding domain"/>
    <property type="match status" value="1"/>
</dbReference>
<feature type="domain" description="HTH lysR-type" evidence="6">
    <location>
        <begin position="2"/>
        <end position="59"/>
    </location>
</feature>
<evidence type="ECO:0000313" key="8">
    <source>
        <dbReference type="Proteomes" id="UP000195787"/>
    </source>
</evidence>
<evidence type="ECO:0000256" key="1">
    <source>
        <dbReference type="ARBA" id="ARBA00009437"/>
    </source>
</evidence>
<comment type="similarity">
    <text evidence="1">Belongs to the LysR transcriptional regulatory family.</text>
</comment>
<proteinExistence type="inferred from homology"/>
<keyword evidence="4" id="KW-0804">Transcription</keyword>
<organism evidence="7 8">
    <name type="scientific">Agrococcus casei LMG 22410</name>
    <dbReference type="NCBI Taxonomy" id="1255656"/>
    <lineage>
        <taxon>Bacteria</taxon>
        <taxon>Bacillati</taxon>
        <taxon>Actinomycetota</taxon>
        <taxon>Actinomycetes</taxon>
        <taxon>Micrococcales</taxon>
        <taxon>Microbacteriaceae</taxon>
        <taxon>Agrococcus</taxon>
    </lineage>
</organism>
<feature type="region of interest" description="Disordered" evidence="5">
    <location>
        <begin position="289"/>
        <end position="312"/>
    </location>
</feature>
<dbReference type="InterPro" id="IPR005119">
    <property type="entry name" value="LysR_subst-bd"/>
</dbReference>
<dbReference type="GeneID" id="303173624"/>
<keyword evidence="2" id="KW-0805">Transcription regulation</keyword>
<accession>A0A1R4GBA0</accession>
<name>A0A1R4GBA0_9MICO</name>
<dbReference type="InterPro" id="IPR036388">
    <property type="entry name" value="WH-like_DNA-bd_sf"/>
</dbReference>
<evidence type="ECO:0000313" key="7">
    <source>
        <dbReference type="EMBL" id="SJM65343.1"/>
    </source>
</evidence>
<evidence type="ECO:0000256" key="2">
    <source>
        <dbReference type="ARBA" id="ARBA00023015"/>
    </source>
</evidence>
<dbReference type="AlphaFoldDB" id="A0A1R4GBA0"/>
<evidence type="ECO:0000256" key="5">
    <source>
        <dbReference type="SAM" id="MobiDB-lite"/>
    </source>
</evidence>
<dbReference type="SUPFAM" id="SSF46785">
    <property type="entry name" value="Winged helix' DNA-binding domain"/>
    <property type="match status" value="1"/>
</dbReference>
<dbReference type="GO" id="GO:0032993">
    <property type="term" value="C:protein-DNA complex"/>
    <property type="evidence" value="ECO:0007669"/>
    <property type="project" value="TreeGrafter"/>
</dbReference>
<evidence type="ECO:0000256" key="3">
    <source>
        <dbReference type="ARBA" id="ARBA00023125"/>
    </source>
</evidence>
<keyword evidence="3" id="KW-0238">DNA-binding</keyword>
<reference evidence="7 8" key="1">
    <citation type="submission" date="2017-02" db="EMBL/GenBank/DDBJ databases">
        <authorList>
            <person name="Peterson S.W."/>
        </authorList>
    </citation>
    <scope>NUCLEOTIDE SEQUENCE [LARGE SCALE GENOMIC DNA]</scope>
    <source>
        <strain evidence="7 8">LMG 22410</strain>
    </source>
</reference>
<dbReference type="EMBL" id="FUHU01000043">
    <property type="protein sequence ID" value="SJM65343.1"/>
    <property type="molecule type" value="Genomic_DNA"/>
</dbReference>
<dbReference type="InterPro" id="IPR000847">
    <property type="entry name" value="LysR_HTH_N"/>
</dbReference>
<dbReference type="PANTHER" id="PTHR30346">
    <property type="entry name" value="TRANSCRIPTIONAL DUAL REGULATOR HCAR-RELATED"/>
    <property type="match status" value="1"/>
</dbReference>
<dbReference type="Pfam" id="PF03466">
    <property type="entry name" value="LysR_substrate"/>
    <property type="match status" value="1"/>
</dbReference>
<protein>
    <submittedName>
        <fullName evidence="7">Transcriptional regulator, LysR family</fullName>
    </submittedName>
</protein>
<dbReference type="InterPro" id="IPR036390">
    <property type="entry name" value="WH_DNA-bd_sf"/>
</dbReference>
<dbReference type="GO" id="GO:0003677">
    <property type="term" value="F:DNA binding"/>
    <property type="evidence" value="ECO:0007669"/>
    <property type="project" value="UniProtKB-KW"/>
</dbReference>
<sequence>MLDVSKLVLLREVALQGSLTAAARALKVSTSNISQRLQRLETEVGTPLLLAEGRGVRLTGAAYRLIAHTETVLEALELAEIDLDEARSTGLVGTIRLVAFHSFAVGLMASVSRHLREIAPDVTIKFTQLEPDDAIAELLARRADIAVSDEYPGYALKPRPGVLQSVIARESIRAYVPEQFASLEEAPWAMEPSTADAGRWALEVCRTAGFEPNINFVSPDPYLHRSLLEQGMAAAFLPASVTPVPTCKIRVIDELPDTMHRRIVTLIRRGSEHSPIVAACHDAIRAAVAESRAEATPPSHAGRGAAQPPLGG</sequence>
<dbReference type="Pfam" id="PF00126">
    <property type="entry name" value="HTH_1"/>
    <property type="match status" value="1"/>
</dbReference>
<dbReference type="Gene3D" id="3.40.190.10">
    <property type="entry name" value="Periplasmic binding protein-like II"/>
    <property type="match status" value="2"/>
</dbReference>
<evidence type="ECO:0000256" key="4">
    <source>
        <dbReference type="ARBA" id="ARBA00023163"/>
    </source>
</evidence>
<dbReference type="PROSITE" id="PS50931">
    <property type="entry name" value="HTH_LYSR"/>
    <property type="match status" value="1"/>
</dbReference>
<dbReference type="SUPFAM" id="SSF53850">
    <property type="entry name" value="Periplasmic binding protein-like II"/>
    <property type="match status" value="1"/>
</dbReference>
<dbReference type="RefSeq" id="WP_086992492.1">
    <property type="nucleotide sequence ID" value="NZ_FUHU01000043.1"/>
</dbReference>
<evidence type="ECO:0000259" key="6">
    <source>
        <dbReference type="PROSITE" id="PS50931"/>
    </source>
</evidence>
<gene>
    <name evidence="7" type="ORF">CZ674_10430</name>
</gene>
<dbReference type="Proteomes" id="UP000195787">
    <property type="component" value="Unassembled WGS sequence"/>
</dbReference>
<dbReference type="PANTHER" id="PTHR30346:SF29">
    <property type="entry name" value="LYSR SUBSTRATE-BINDING"/>
    <property type="match status" value="1"/>
</dbReference>
<dbReference type="OrthoDB" id="4131546at2"/>
<dbReference type="GO" id="GO:0003700">
    <property type="term" value="F:DNA-binding transcription factor activity"/>
    <property type="evidence" value="ECO:0007669"/>
    <property type="project" value="InterPro"/>
</dbReference>